<feature type="compositionally biased region" description="Basic and acidic residues" evidence="4">
    <location>
        <begin position="904"/>
        <end position="928"/>
    </location>
</feature>
<sequence>MMQSAFKPEGQVQTSVDPGPMNYKSIMTRGYPFVPVRRINVNDPTVNLEYEVQSRCVDNGEPVVLEGFHLQEKWNADIFTFPYLQAKFGDEKILCRDLHNAEDVDLTMAQYIETVHGDSLGGFAFSSIHPNPSISGSQETLRPRKPLIYAKDLTCPSTWRNFLMNDGLPPFLAYMRENDLNNLNTELAAENLMVYIGQAGTWTPAHIDQCGAIGHNIMTWADKGSSSIWFMIRSKDKKKAEELWSSFGQPLDYEGYFADLDELQRATFPIYVVQQKIGDFVMVPSQCVHQVVNLGKATIKVSWNRLTPNCLKAAMTSVLPRYRQIGRPEGYRIKVIITSTLKAWTEKLETQEDDFGVPKDNFSKAFKEVLELYRGIVEEEWVDLHAMGSVCEPFERPKRLKESHHSQPAICDFCQADIWNRQFQCRECVDGEDAYDLCAQCYSLGRGCEHRKDRMDFVENFSMESCRLAYCRALAAWNQSTALSDCPSHEPIVDTWFEKLKSRTQMSAECSSCPLSFCELCLYKYYDALWTDIVGKQSGWKCFRCQGVCPCAQIDKRAATGCVPPETSHAKSLWFTRPEDDYRNHGGVSDDLGPSEQENVALGEDGWIERPQIAHGSYISKRTKPRPVRADDRLDASTFQRRRSLTPGSQSASTKKDKRLRSAMDYDDDGEWNARPKAGRGALTKRSRLNQVYTDDLSDTNSPSSYRRSLITRMQPTNSRKSRTKDLRPMTSEAVFTSYLGEEQELVRTTAVKAGLTRTLASLSKLQLAAGMTAYDVFELDKRCASLDPVLRASFRADLMEKRQQAHVATNEDAVGAKRPQKELKEKEDMRSDDAVGKAGHHANSDEEAQDEISNKKRIQKHLKEKGETMGEDVAGKIGHHLQSDEEARKDTPREKRPQKRFKEKGETREDATGKARHHLQSDEEARDSIPNGRQPLKRFKNKGKAQEDAASEDRHRSHRDEEQENTHAVNVDGKRFQKHSKEDEEGAREVVAVDDRDSQTAPAPVKRKGAVSSQHPSRTRKLNKPKESLRRSPSPRGSQNKDRDDEESNSPPTHSSRSKRGQGAAATTLTKFEAKPKSPESEKKAAGSKKQSGFLNSAPDIPNHSFTETEHLENTGTRTETEIGAAKNEKATNILGSSRIVGPRNIDNEEHERMGVSLATQLFEPQAEDSSTTNVSTNQPSPTSPASPTTPTDAIQPPSLSTKEGKAFQEANTSTEDVTVSGETADFTLGTFQKTIEVFKETSSAIEETSSTTRETTFIIQETTPAPQIPTMRTKREIKPMADKQLTKAIFTATDAVHCTRSTAVANGTSNDNGDTVVSSTIQGAENANIAAKITATKINATNPTTTANTTTTNTTTTTTSTSTSNISNISVPTNVRKGPVKIVRSSPSQTIVKEIVDNSIKGALKLATTTTAAAQEQHLANRKHDHPPKSLLSLSSSLMSVSLISISSTDPSVNRPDDTTNSPITRSHRLKIEESGISRNIHMVTTQEQPIGRRTRMSSRT</sequence>
<feature type="region of interest" description="Disordered" evidence="4">
    <location>
        <begin position="1344"/>
        <end position="1367"/>
    </location>
</feature>
<dbReference type="GO" id="GO:0005737">
    <property type="term" value="C:cytoplasm"/>
    <property type="evidence" value="ECO:0007669"/>
    <property type="project" value="TreeGrafter"/>
</dbReference>
<feature type="compositionally biased region" description="Basic and acidic residues" evidence="4">
    <location>
        <begin position="882"/>
        <end position="896"/>
    </location>
</feature>
<dbReference type="Proteomes" id="UP000748756">
    <property type="component" value="Unassembled WGS sequence"/>
</dbReference>
<keyword evidence="2" id="KW-0863">Zinc-finger</keyword>
<keyword evidence="3" id="KW-0862">Zinc</keyword>
<evidence type="ECO:0000256" key="1">
    <source>
        <dbReference type="ARBA" id="ARBA00022723"/>
    </source>
</evidence>
<proteinExistence type="predicted"/>
<evidence type="ECO:0000256" key="3">
    <source>
        <dbReference type="ARBA" id="ARBA00022833"/>
    </source>
</evidence>
<dbReference type="SMART" id="SM00558">
    <property type="entry name" value="JmjC"/>
    <property type="match status" value="1"/>
</dbReference>
<reference evidence="6" key="1">
    <citation type="journal article" date="2020" name="Fungal Divers.">
        <title>Resolving the Mortierellaceae phylogeny through synthesis of multi-gene phylogenetics and phylogenomics.</title>
        <authorList>
            <person name="Vandepol N."/>
            <person name="Liber J."/>
            <person name="Desiro A."/>
            <person name="Na H."/>
            <person name="Kennedy M."/>
            <person name="Barry K."/>
            <person name="Grigoriev I.V."/>
            <person name="Miller A.N."/>
            <person name="O'Donnell K."/>
            <person name="Stajich J.E."/>
            <person name="Bonito G."/>
        </authorList>
    </citation>
    <scope>NUCLEOTIDE SEQUENCE</scope>
    <source>
        <strain evidence="6">NRRL 6426</strain>
    </source>
</reference>
<feature type="compositionally biased region" description="Low complexity" evidence="4">
    <location>
        <begin position="1177"/>
        <end position="1193"/>
    </location>
</feature>
<dbReference type="SUPFAM" id="SSF51197">
    <property type="entry name" value="Clavaminate synthase-like"/>
    <property type="match status" value="1"/>
</dbReference>
<feature type="compositionally biased region" description="Basic and acidic residues" evidence="4">
    <location>
        <begin position="945"/>
        <end position="966"/>
    </location>
</feature>
<feature type="region of interest" description="Disordered" evidence="4">
    <location>
        <begin position="806"/>
        <end position="1220"/>
    </location>
</feature>
<dbReference type="InterPro" id="IPR043145">
    <property type="entry name" value="Znf_ZZ_sf"/>
</dbReference>
<evidence type="ECO:0000313" key="7">
    <source>
        <dbReference type="Proteomes" id="UP000748756"/>
    </source>
</evidence>
<evidence type="ECO:0000313" key="6">
    <source>
        <dbReference type="EMBL" id="KAF9151911.1"/>
    </source>
</evidence>
<accession>A0A9P5S035</accession>
<dbReference type="Gene3D" id="3.30.60.90">
    <property type="match status" value="1"/>
</dbReference>
<protein>
    <recommendedName>
        <fullName evidence="5">JmjC domain-containing protein</fullName>
    </recommendedName>
</protein>
<dbReference type="Pfam" id="PF02373">
    <property type="entry name" value="JmjC"/>
    <property type="match status" value="1"/>
</dbReference>
<feature type="compositionally biased region" description="Basic and acidic residues" evidence="4">
    <location>
        <begin position="973"/>
        <end position="999"/>
    </location>
</feature>
<name>A0A9P5S035_9FUNG</name>
<evidence type="ECO:0000256" key="4">
    <source>
        <dbReference type="SAM" id="MobiDB-lite"/>
    </source>
</evidence>
<organism evidence="6 7">
    <name type="scientific">Linnemannia schmuckeri</name>
    <dbReference type="NCBI Taxonomy" id="64567"/>
    <lineage>
        <taxon>Eukaryota</taxon>
        <taxon>Fungi</taxon>
        <taxon>Fungi incertae sedis</taxon>
        <taxon>Mucoromycota</taxon>
        <taxon>Mortierellomycotina</taxon>
        <taxon>Mortierellomycetes</taxon>
        <taxon>Mortierellales</taxon>
        <taxon>Mortierellaceae</taxon>
        <taxon>Linnemannia</taxon>
    </lineage>
</organism>
<keyword evidence="7" id="KW-1185">Reference proteome</keyword>
<dbReference type="CDD" id="cd02249">
    <property type="entry name" value="ZZ"/>
    <property type="match status" value="1"/>
</dbReference>
<dbReference type="EMBL" id="JAAAUQ010000283">
    <property type="protein sequence ID" value="KAF9151911.1"/>
    <property type="molecule type" value="Genomic_DNA"/>
</dbReference>
<dbReference type="PANTHER" id="PTHR12480:SF35">
    <property type="entry name" value="TRANSCRIPTION FACTOR JUMONJI, JMJC DOMAIN-CONTAINING PROTEIN"/>
    <property type="match status" value="1"/>
</dbReference>
<dbReference type="GO" id="GO:0008270">
    <property type="term" value="F:zinc ion binding"/>
    <property type="evidence" value="ECO:0007669"/>
    <property type="project" value="UniProtKB-KW"/>
</dbReference>
<dbReference type="InterPro" id="IPR050910">
    <property type="entry name" value="JMJD6_ArgDemeth/LysHydrox"/>
</dbReference>
<gene>
    <name evidence="6" type="ORF">BG015_006058</name>
</gene>
<feature type="compositionally biased region" description="Basic and acidic residues" evidence="4">
    <location>
        <begin position="820"/>
        <end position="836"/>
    </location>
</feature>
<comment type="caution">
    <text evidence="6">The sequence shown here is derived from an EMBL/GenBank/DDBJ whole genome shotgun (WGS) entry which is preliminary data.</text>
</comment>
<dbReference type="Gene3D" id="2.60.120.650">
    <property type="entry name" value="Cupin"/>
    <property type="match status" value="1"/>
</dbReference>
<keyword evidence="1" id="KW-0479">Metal-binding</keyword>
<feature type="compositionally biased region" description="Polar residues" evidence="4">
    <location>
        <begin position="1211"/>
        <end position="1220"/>
    </location>
</feature>
<dbReference type="PANTHER" id="PTHR12480">
    <property type="entry name" value="ARGININE DEMETHYLASE AND LYSYL-HYDROXYLASE JMJD"/>
    <property type="match status" value="1"/>
</dbReference>
<evidence type="ECO:0000259" key="5">
    <source>
        <dbReference type="PROSITE" id="PS51184"/>
    </source>
</evidence>
<dbReference type="PROSITE" id="PS51184">
    <property type="entry name" value="JMJC"/>
    <property type="match status" value="1"/>
</dbReference>
<dbReference type="InterPro" id="IPR003347">
    <property type="entry name" value="JmjC_dom"/>
</dbReference>
<evidence type="ECO:0000256" key="2">
    <source>
        <dbReference type="ARBA" id="ARBA00022771"/>
    </source>
</evidence>
<feature type="domain" description="JmjC" evidence="5">
    <location>
        <begin position="157"/>
        <end position="322"/>
    </location>
</feature>
<feature type="region of interest" description="Disordered" evidence="4">
    <location>
        <begin position="616"/>
        <end position="687"/>
    </location>
</feature>
<dbReference type="SUPFAM" id="SSF57850">
    <property type="entry name" value="RING/U-box"/>
    <property type="match status" value="1"/>
</dbReference>
<feature type="compositionally biased region" description="Basic and acidic residues" evidence="4">
    <location>
        <begin position="1073"/>
        <end position="1086"/>
    </location>
</feature>
<dbReference type="OrthoDB" id="298344at2759"/>